<dbReference type="PANTHER" id="PTHR30250">
    <property type="entry name" value="PST FAMILY PREDICTED COLANIC ACID TRANSPORTER"/>
    <property type="match status" value="1"/>
</dbReference>
<dbReference type="InterPro" id="IPR050833">
    <property type="entry name" value="Poly_Biosynth_Transport"/>
</dbReference>
<evidence type="ECO:0000256" key="6">
    <source>
        <dbReference type="ARBA" id="ARBA00023136"/>
    </source>
</evidence>
<accession>A0ABR5Y9K7</accession>
<dbReference type="Proteomes" id="UP000076609">
    <property type="component" value="Unassembled WGS sequence"/>
</dbReference>
<evidence type="ECO:0000313" key="8">
    <source>
        <dbReference type="EMBL" id="KZE11122.1"/>
    </source>
</evidence>
<feature type="transmembrane region" description="Helical" evidence="7">
    <location>
        <begin position="365"/>
        <end position="387"/>
    </location>
</feature>
<comment type="caution">
    <text evidence="8">The sequence shown here is derived from an EMBL/GenBank/DDBJ whole genome shotgun (WGS) entry which is preliminary data.</text>
</comment>
<protein>
    <submittedName>
        <fullName evidence="8">Capsule biosynthesis protein CapK</fullName>
    </submittedName>
</protein>
<feature type="transmembrane region" description="Helical" evidence="7">
    <location>
        <begin position="425"/>
        <end position="447"/>
    </location>
</feature>
<evidence type="ECO:0000256" key="5">
    <source>
        <dbReference type="ARBA" id="ARBA00022989"/>
    </source>
</evidence>
<evidence type="ECO:0000256" key="3">
    <source>
        <dbReference type="ARBA" id="ARBA00022475"/>
    </source>
</evidence>
<dbReference type="PANTHER" id="PTHR30250:SF10">
    <property type="entry name" value="LIPOPOLYSACCHARIDE BIOSYNTHESIS PROTEIN WZXC"/>
    <property type="match status" value="1"/>
</dbReference>
<reference evidence="9" key="1">
    <citation type="submission" date="2016-01" db="EMBL/GenBank/DDBJ databases">
        <title>Draft genome of Chromobacterium sp. F49.</title>
        <authorList>
            <person name="Hong K.W."/>
        </authorList>
    </citation>
    <scope>NUCLEOTIDE SEQUENCE [LARGE SCALE GENOMIC DNA]</scope>
    <source>
        <strain evidence="9">CN3</strain>
    </source>
</reference>
<feature type="transmembrane region" description="Helical" evidence="7">
    <location>
        <begin position="333"/>
        <end position="353"/>
    </location>
</feature>
<feature type="transmembrane region" description="Helical" evidence="7">
    <location>
        <begin position="453"/>
        <end position="475"/>
    </location>
</feature>
<feature type="transmembrane region" description="Helical" evidence="7">
    <location>
        <begin position="129"/>
        <end position="147"/>
    </location>
</feature>
<dbReference type="RefSeq" id="WP_066692945.1">
    <property type="nucleotide sequence ID" value="NZ_CP117025.1"/>
</dbReference>
<comment type="subcellular location">
    <subcellularLocation>
        <location evidence="1">Cell membrane</location>
        <topology evidence="1">Multi-pass membrane protein</topology>
    </subcellularLocation>
</comment>
<keyword evidence="4 7" id="KW-0812">Transmembrane</keyword>
<organism evidence="8 9">
    <name type="scientific">Sphingomonas hankookensis</name>
    <dbReference type="NCBI Taxonomy" id="563996"/>
    <lineage>
        <taxon>Bacteria</taxon>
        <taxon>Pseudomonadati</taxon>
        <taxon>Pseudomonadota</taxon>
        <taxon>Alphaproteobacteria</taxon>
        <taxon>Sphingomonadales</taxon>
        <taxon>Sphingomonadaceae</taxon>
        <taxon>Sphingomonas</taxon>
    </lineage>
</organism>
<feature type="transmembrane region" description="Helical" evidence="7">
    <location>
        <begin position="159"/>
        <end position="179"/>
    </location>
</feature>
<proteinExistence type="inferred from homology"/>
<dbReference type="EMBL" id="LQQO01000038">
    <property type="protein sequence ID" value="KZE11122.1"/>
    <property type="molecule type" value="Genomic_DNA"/>
</dbReference>
<gene>
    <name evidence="8" type="ORF">AVT10_17205</name>
</gene>
<evidence type="ECO:0000256" key="2">
    <source>
        <dbReference type="ARBA" id="ARBA00007430"/>
    </source>
</evidence>
<comment type="similarity">
    <text evidence="2">Belongs to the polysaccharide synthase family.</text>
</comment>
<evidence type="ECO:0000256" key="4">
    <source>
        <dbReference type="ARBA" id="ARBA00022692"/>
    </source>
</evidence>
<dbReference type="CDD" id="cd13127">
    <property type="entry name" value="MATE_tuaB_like"/>
    <property type="match status" value="1"/>
</dbReference>
<evidence type="ECO:0000256" key="7">
    <source>
        <dbReference type="SAM" id="Phobius"/>
    </source>
</evidence>
<feature type="transmembrane region" description="Helical" evidence="7">
    <location>
        <begin position="185"/>
        <end position="206"/>
    </location>
</feature>
<keyword evidence="6 7" id="KW-0472">Membrane</keyword>
<feature type="transmembrane region" description="Helical" evidence="7">
    <location>
        <begin position="55"/>
        <end position="79"/>
    </location>
</feature>
<keyword evidence="9" id="KW-1185">Reference proteome</keyword>
<sequence length="489" mass="50883">MESPAESAPSPSESLGNQVRRAVIWRSGSQIVGQIVSWASTFLVIRLLTPGDYGLVAMTGVVLLLLNMLNGHGLANALIQHGNVSRREERQVFGMLLLLNIVLGGVQFALAPLAAAYYREPFVADLLRVQALLYLTTPFSSFAYALLARRMDFHRQAQVNLLSSLAGALAAIGGAYAGLGVWTLVLAPATLFATRAIGLMIAARAWMWPSFDFRGAGHLARYGGIVAGASLLSFAQSQADILVAGRFFDAHAVGIYTTALFLTQIFTNKVVPPINEVAFSAYARMRDDPAAVANGFVRSVRVLMLVAVPFFIGLAVTAGPAVAIALGPQWAEAAPLVTLLGIAMPFMTLQALFPPAVDAMGKPGTTAGTTAIGAIVLPIAFLIGARFGIEGVAGAWIVAHPILLAIVAARALPVIGLSVGAFARAVAPAFGAGAAMAGAVTLAVHAAGPLSPVPMLALPVVVGGAVYAGSLWLFARSAVLDAWAMLRRS</sequence>
<evidence type="ECO:0000313" key="9">
    <source>
        <dbReference type="Proteomes" id="UP000076609"/>
    </source>
</evidence>
<keyword evidence="3" id="KW-1003">Cell membrane</keyword>
<dbReference type="Pfam" id="PF13440">
    <property type="entry name" value="Polysacc_synt_3"/>
    <property type="match status" value="1"/>
</dbReference>
<feature type="transmembrane region" description="Helical" evidence="7">
    <location>
        <begin position="91"/>
        <end position="117"/>
    </location>
</feature>
<evidence type="ECO:0000256" key="1">
    <source>
        <dbReference type="ARBA" id="ARBA00004651"/>
    </source>
</evidence>
<feature type="transmembrane region" description="Helical" evidence="7">
    <location>
        <begin position="302"/>
        <end position="327"/>
    </location>
</feature>
<feature type="transmembrane region" description="Helical" evidence="7">
    <location>
        <begin position="393"/>
        <end position="413"/>
    </location>
</feature>
<keyword evidence="5 7" id="KW-1133">Transmembrane helix</keyword>
<name>A0ABR5Y9K7_9SPHN</name>